<dbReference type="Proteomes" id="UP000036403">
    <property type="component" value="Unassembled WGS sequence"/>
</dbReference>
<dbReference type="OrthoDB" id="10258787at2759"/>
<keyword evidence="3" id="KW-0677">Repeat</keyword>
<evidence type="ECO:0000256" key="3">
    <source>
        <dbReference type="ARBA" id="ARBA00022737"/>
    </source>
</evidence>
<keyword evidence="4" id="KW-0969">Cilium</keyword>
<evidence type="ECO:0000256" key="5">
    <source>
        <dbReference type="ARBA" id="ARBA00023273"/>
    </source>
</evidence>
<dbReference type="EMBL" id="LBMM01017641">
    <property type="protein sequence ID" value="KMQ84011.1"/>
    <property type="molecule type" value="Genomic_DNA"/>
</dbReference>
<dbReference type="AlphaFoldDB" id="A0A0J7K1E0"/>
<keyword evidence="2" id="KW-0853">WD repeat</keyword>
<dbReference type="Pfam" id="PF23385">
    <property type="entry name" value="Beta-prop_IFT140_2nd"/>
    <property type="match status" value="1"/>
</dbReference>
<dbReference type="GO" id="GO:0035721">
    <property type="term" value="P:intraciliary retrograde transport"/>
    <property type="evidence" value="ECO:0007669"/>
    <property type="project" value="TreeGrafter"/>
</dbReference>
<sequence length="302" mass="33738">MCTSLAFCKSNDTLAAGTNLGTIYLWKRKSSSDSDENAWPSIPEFCTIHGTVKQLMWGTSLSRNSLLAVNCITNVFILRQQPMCAVYNNGICASQLTPTQILLEMDEQSYTLKTEIQVQAIAVTREYIAVSSGRQIIVNRINKSTNLNTIVLATFSCDTEKMLIYEHTLIVLTPMIIQLRSVEGSIIQTLPTLPEEGEPITMELTRQYLTVASLNGILKIWDLGKHEAKLHTRAMATYEAISDFAEIIEARCNSDCRCVSITVAMANLMPSSILYVWDIESDQVHEFDFGESNDIIDDDSML</sequence>
<reference evidence="8 9" key="1">
    <citation type="submission" date="2015-04" db="EMBL/GenBank/DDBJ databases">
        <title>Lasius niger genome sequencing.</title>
        <authorList>
            <person name="Konorov E.A."/>
            <person name="Nikitin M.A."/>
            <person name="Kirill M.V."/>
            <person name="Chang P."/>
        </authorList>
    </citation>
    <scope>NUCLEOTIDE SEQUENCE [LARGE SCALE GENOMIC DNA]</scope>
    <source>
        <tissue evidence="8">Whole</tissue>
    </source>
</reference>
<dbReference type="InterPro" id="IPR056154">
    <property type="entry name" value="Beta-prop_IFT140_1st"/>
</dbReference>
<dbReference type="PaxDb" id="67767-A0A0J7K1E0"/>
<keyword evidence="5" id="KW-0966">Cell projection</keyword>
<comment type="caution">
    <text evidence="8">The sequence shown here is derived from an EMBL/GenBank/DDBJ whole genome shotgun (WGS) entry which is preliminary data.</text>
</comment>
<evidence type="ECO:0000313" key="9">
    <source>
        <dbReference type="Proteomes" id="UP000036403"/>
    </source>
</evidence>
<dbReference type="InterPro" id="IPR056155">
    <property type="entry name" value="Beta-prop_IFT140_2nd"/>
</dbReference>
<feature type="domain" description="IFT140 second beta-propeller" evidence="7">
    <location>
        <begin position="90"/>
        <end position="293"/>
    </location>
</feature>
<evidence type="ECO:0000256" key="4">
    <source>
        <dbReference type="ARBA" id="ARBA00023069"/>
    </source>
</evidence>
<evidence type="ECO:0000256" key="1">
    <source>
        <dbReference type="ARBA" id="ARBA00004138"/>
    </source>
</evidence>
<dbReference type="PANTHER" id="PTHR15722:SF7">
    <property type="entry name" value="INTRAFLAGELLAR TRANSPORT PROTEIN 140 HOMOLOG"/>
    <property type="match status" value="1"/>
</dbReference>
<accession>A0A0J7K1E0</accession>
<dbReference type="SUPFAM" id="SSF50978">
    <property type="entry name" value="WD40 repeat-like"/>
    <property type="match status" value="1"/>
</dbReference>
<evidence type="ECO:0000259" key="6">
    <source>
        <dbReference type="Pfam" id="PF23383"/>
    </source>
</evidence>
<evidence type="ECO:0000259" key="7">
    <source>
        <dbReference type="Pfam" id="PF23385"/>
    </source>
</evidence>
<feature type="domain" description="IFT140 first beta-propeller" evidence="6">
    <location>
        <begin position="3"/>
        <end position="81"/>
    </location>
</feature>
<dbReference type="PANTHER" id="PTHR15722">
    <property type="entry name" value="IFT140/172-RELATED"/>
    <property type="match status" value="1"/>
</dbReference>
<proteinExistence type="predicted"/>
<comment type="subcellular location">
    <subcellularLocation>
        <location evidence="1">Cell projection</location>
        <location evidence="1">Cilium</location>
    </subcellularLocation>
</comment>
<gene>
    <name evidence="8" type="ORF">RF55_18596</name>
</gene>
<evidence type="ECO:0000313" key="8">
    <source>
        <dbReference type="EMBL" id="KMQ84011.1"/>
    </source>
</evidence>
<keyword evidence="8" id="KW-0282">Flagellum</keyword>
<name>A0A0J7K1E0_LASNI</name>
<evidence type="ECO:0000256" key="2">
    <source>
        <dbReference type="ARBA" id="ARBA00022574"/>
    </source>
</evidence>
<protein>
    <submittedName>
        <fullName evidence="8">Putative intraflagellar transport protein 140</fullName>
    </submittedName>
</protein>
<organism evidence="8 9">
    <name type="scientific">Lasius niger</name>
    <name type="common">Black garden ant</name>
    <dbReference type="NCBI Taxonomy" id="67767"/>
    <lineage>
        <taxon>Eukaryota</taxon>
        <taxon>Metazoa</taxon>
        <taxon>Ecdysozoa</taxon>
        <taxon>Arthropoda</taxon>
        <taxon>Hexapoda</taxon>
        <taxon>Insecta</taxon>
        <taxon>Pterygota</taxon>
        <taxon>Neoptera</taxon>
        <taxon>Endopterygota</taxon>
        <taxon>Hymenoptera</taxon>
        <taxon>Apocrita</taxon>
        <taxon>Aculeata</taxon>
        <taxon>Formicoidea</taxon>
        <taxon>Formicidae</taxon>
        <taxon>Formicinae</taxon>
        <taxon>Lasius</taxon>
        <taxon>Lasius</taxon>
    </lineage>
</organism>
<dbReference type="InterPro" id="IPR036322">
    <property type="entry name" value="WD40_repeat_dom_sf"/>
</dbReference>
<dbReference type="GO" id="GO:0030991">
    <property type="term" value="C:intraciliary transport particle A"/>
    <property type="evidence" value="ECO:0007669"/>
    <property type="project" value="TreeGrafter"/>
</dbReference>
<dbReference type="GO" id="GO:0036064">
    <property type="term" value="C:ciliary basal body"/>
    <property type="evidence" value="ECO:0007669"/>
    <property type="project" value="TreeGrafter"/>
</dbReference>
<keyword evidence="9" id="KW-1185">Reference proteome</keyword>
<dbReference type="STRING" id="67767.A0A0J7K1E0"/>
<dbReference type="Pfam" id="PF23383">
    <property type="entry name" value="Beta-prop_IFT140_1st"/>
    <property type="match status" value="1"/>
</dbReference>
<dbReference type="GO" id="GO:0005930">
    <property type="term" value="C:axoneme"/>
    <property type="evidence" value="ECO:0007669"/>
    <property type="project" value="TreeGrafter"/>
</dbReference>